<keyword evidence="2" id="KW-1185">Reference proteome</keyword>
<organism evidence="1 2">
    <name type="scientific">Aspergillus turcosus</name>
    <dbReference type="NCBI Taxonomy" id="1245748"/>
    <lineage>
        <taxon>Eukaryota</taxon>
        <taxon>Fungi</taxon>
        <taxon>Dikarya</taxon>
        <taxon>Ascomycota</taxon>
        <taxon>Pezizomycotina</taxon>
        <taxon>Eurotiomycetes</taxon>
        <taxon>Eurotiomycetidae</taxon>
        <taxon>Eurotiales</taxon>
        <taxon>Aspergillaceae</taxon>
        <taxon>Aspergillus</taxon>
        <taxon>Aspergillus subgen. Fumigati</taxon>
    </lineage>
</organism>
<evidence type="ECO:0000313" key="2">
    <source>
        <dbReference type="Proteomes" id="UP000215289"/>
    </source>
</evidence>
<proteinExistence type="predicted"/>
<dbReference type="PANTHER" id="PTHR37540:SF5">
    <property type="entry name" value="TRANSCRIPTION FACTOR DOMAIN-CONTAINING PROTEIN"/>
    <property type="match status" value="1"/>
</dbReference>
<name>A0A3R7J0C5_9EURO</name>
<gene>
    <name evidence="1" type="ORF">CFD26_100386</name>
</gene>
<accession>A0A3R7J0C5</accession>
<dbReference type="PANTHER" id="PTHR37540">
    <property type="entry name" value="TRANSCRIPTION FACTOR (ACR-2), PUTATIVE-RELATED-RELATED"/>
    <property type="match status" value="1"/>
</dbReference>
<dbReference type="OrthoDB" id="4159781at2759"/>
<dbReference type="EMBL" id="NIDN02000253">
    <property type="protein sequence ID" value="RLL93876.1"/>
    <property type="molecule type" value="Genomic_DNA"/>
</dbReference>
<evidence type="ECO:0008006" key="3">
    <source>
        <dbReference type="Google" id="ProtNLM"/>
    </source>
</evidence>
<dbReference type="Pfam" id="PF11951">
    <property type="entry name" value="Fungal_trans_2"/>
    <property type="match status" value="1"/>
</dbReference>
<protein>
    <recommendedName>
        <fullName evidence="3">Transcription factor domain-containing protein</fullName>
    </recommendedName>
</protein>
<reference evidence="1 2" key="1">
    <citation type="submission" date="2018-08" db="EMBL/GenBank/DDBJ databases">
        <title>Draft genome sequences of two Aspergillus turcosus clinical strains isolated from bronchoalveolar lavage fluid: one azole-susceptible and the other azole-resistant.</title>
        <authorList>
            <person name="Parent-Michaud M."/>
            <person name="Dufresne P.J."/>
            <person name="Fournier E."/>
            <person name="Martineau C."/>
            <person name="Moreira S."/>
            <person name="Perkins V."/>
            <person name="De Repentigny L."/>
            <person name="Dufresne S.F."/>
        </authorList>
    </citation>
    <scope>NUCLEOTIDE SEQUENCE [LARGE SCALE GENOMIC DNA]</scope>
    <source>
        <strain evidence="1">HMR AF 1038</strain>
    </source>
</reference>
<dbReference type="Proteomes" id="UP000215289">
    <property type="component" value="Unassembled WGS sequence"/>
</dbReference>
<sequence>MPSSELQFLTTSGPADAGKLDIVHRRLVRSHARRASYRRSEPFPAASLPSNAASLRREAKEYASRFRLTSWSTKTSKRKRVDTKQRDINVSGREIVPAKLSPGVGPINSLPLPLIPMTESLLYFYHFEYRVDSFSINPEGNFFSVICNDAAALHALLSAVATFRNVQVGIEDQIAMVHHGSEAVRLINEKLADQEAQLSTLLIATVAALVIAEAAERNFDRASIHMRGLATMVELRGGLQTFDHCKVIQRLIAWADLSVSSAWDMPLSFPLLPSSSKTLTPTSDQLISETAIQFEIFGPSNVLMPSTSVLQSLQELQSISRAISATSFDRDQRVAISDSIYVVEHQLLSLEFPRTKQCSTRIDPSRSLCLAALVYLHLAIRELPLRAKRYRGLIERLFDSLRHHRDLSTLVSPEMSLCFFLWTFFLGATASIGYPFRSFFVDGVVQVSAALQIRSYPDFERCLKQVVWLDRFCRPYCAALWDEIGLHNRLAAL</sequence>
<dbReference type="STRING" id="1245748.A0A3R7J0C5"/>
<dbReference type="InterPro" id="IPR021858">
    <property type="entry name" value="Fun_TF"/>
</dbReference>
<dbReference type="AlphaFoldDB" id="A0A3R7J0C5"/>
<comment type="caution">
    <text evidence="1">The sequence shown here is derived from an EMBL/GenBank/DDBJ whole genome shotgun (WGS) entry which is preliminary data.</text>
</comment>
<evidence type="ECO:0000313" key="1">
    <source>
        <dbReference type="EMBL" id="RLL93876.1"/>
    </source>
</evidence>